<reference evidence="2 3" key="1">
    <citation type="journal article" date="2016" name="Mol. Biol. Evol.">
        <title>Comparative Genomics of Early-Diverging Mushroom-Forming Fungi Provides Insights into the Origins of Lignocellulose Decay Capabilities.</title>
        <authorList>
            <person name="Nagy L.G."/>
            <person name="Riley R."/>
            <person name="Tritt A."/>
            <person name="Adam C."/>
            <person name="Daum C."/>
            <person name="Floudas D."/>
            <person name="Sun H."/>
            <person name="Yadav J.S."/>
            <person name="Pangilinan J."/>
            <person name="Larsson K.H."/>
            <person name="Matsuura K."/>
            <person name="Barry K."/>
            <person name="Labutti K."/>
            <person name="Kuo R."/>
            <person name="Ohm R.A."/>
            <person name="Bhattacharya S.S."/>
            <person name="Shirouzu T."/>
            <person name="Yoshinaga Y."/>
            <person name="Martin F.M."/>
            <person name="Grigoriev I.V."/>
            <person name="Hibbett D.S."/>
        </authorList>
    </citation>
    <scope>NUCLEOTIDE SEQUENCE [LARGE SCALE GENOMIC DNA]</scope>
    <source>
        <strain evidence="2 3">CBS 109695</strain>
    </source>
</reference>
<proteinExistence type="predicted"/>
<feature type="region of interest" description="Disordered" evidence="1">
    <location>
        <begin position="1"/>
        <end position="26"/>
    </location>
</feature>
<dbReference type="EMBL" id="KV417681">
    <property type="protein sequence ID" value="KZP10376.1"/>
    <property type="molecule type" value="Genomic_DNA"/>
</dbReference>
<gene>
    <name evidence="2" type="ORF">FIBSPDRAFT_872777</name>
</gene>
<evidence type="ECO:0000313" key="3">
    <source>
        <dbReference type="Proteomes" id="UP000076532"/>
    </source>
</evidence>
<keyword evidence="3" id="KW-1185">Reference proteome</keyword>
<dbReference type="Proteomes" id="UP000076532">
    <property type="component" value="Unassembled WGS sequence"/>
</dbReference>
<protein>
    <submittedName>
        <fullName evidence="2">Uncharacterized protein</fullName>
    </submittedName>
</protein>
<accession>A0A165ZA59</accession>
<evidence type="ECO:0000313" key="2">
    <source>
        <dbReference type="EMBL" id="KZP10376.1"/>
    </source>
</evidence>
<organism evidence="2 3">
    <name type="scientific">Athelia psychrophila</name>
    <dbReference type="NCBI Taxonomy" id="1759441"/>
    <lineage>
        <taxon>Eukaryota</taxon>
        <taxon>Fungi</taxon>
        <taxon>Dikarya</taxon>
        <taxon>Basidiomycota</taxon>
        <taxon>Agaricomycotina</taxon>
        <taxon>Agaricomycetes</taxon>
        <taxon>Agaricomycetidae</taxon>
        <taxon>Atheliales</taxon>
        <taxon>Atheliaceae</taxon>
        <taxon>Athelia</taxon>
    </lineage>
</organism>
<evidence type="ECO:0000256" key="1">
    <source>
        <dbReference type="SAM" id="MobiDB-lite"/>
    </source>
</evidence>
<sequence>MPLGALEVEKSSASEPGSGFKADQRAGESRVLRFVFFNFSVRLLGLSSGRRCGSMSTQDPRERPQSTDRQLCIAIRLAFTLLRCLSSLLRASSQSCVV</sequence>
<dbReference type="AlphaFoldDB" id="A0A165ZA59"/>
<name>A0A165ZA59_9AGAM</name>